<evidence type="ECO:0000256" key="3">
    <source>
        <dbReference type="ARBA" id="ARBA00022801"/>
    </source>
</evidence>
<evidence type="ECO:0000313" key="6">
    <source>
        <dbReference type="EMBL" id="RFA96717.1"/>
    </source>
</evidence>
<evidence type="ECO:0008006" key="9">
    <source>
        <dbReference type="Google" id="ProtNLM"/>
    </source>
</evidence>
<organism evidence="6 7">
    <name type="scientific">Pyrobaculum aerophilum</name>
    <dbReference type="NCBI Taxonomy" id="13773"/>
    <lineage>
        <taxon>Archaea</taxon>
        <taxon>Thermoproteota</taxon>
        <taxon>Thermoprotei</taxon>
        <taxon>Thermoproteales</taxon>
        <taxon>Thermoproteaceae</taxon>
        <taxon>Pyrobaculum</taxon>
    </lineage>
</organism>
<dbReference type="RefSeq" id="WP_116421492.1">
    <property type="nucleotide sequence ID" value="NZ_NMUE01000030.1"/>
</dbReference>
<evidence type="ECO:0000256" key="4">
    <source>
        <dbReference type="ARBA" id="ARBA00024207"/>
    </source>
</evidence>
<dbReference type="InterPro" id="IPR037038">
    <property type="entry name" value="HepT-like_sf"/>
</dbReference>
<reference evidence="7 8" key="1">
    <citation type="submission" date="2017-07" db="EMBL/GenBank/DDBJ databases">
        <title>Draft genome sequence of aerobic hyperthermophilic archaea, Pyrobaculum aerophilum YKB31 and YKB32.</title>
        <authorList>
            <person name="Mochizuki T."/>
            <person name="Berliner A.J."/>
            <person name="Yoshida-Takashima Y."/>
            <person name="Takaki Y."/>
            <person name="Nunoura T."/>
            <person name="Takai K."/>
        </authorList>
    </citation>
    <scope>NUCLEOTIDE SEQUENCE [LARGE SCALE GENOMIC DNA]</scope>
    <source>
        <strain evidence="5 8">YKB31</strain>
        <strain evidence="6 7">YKB32</strain>
    </source>
</reference>
<dbReference type="Pfam" id="PF01934">
    <property type="entry name" value="HepT-like"/>
    <property type="match status" value="1"/>
</dbReference>
<evidence type="ECO:0000256" key="2">
    <source>
        <dbReference type="ARBA" id="ARBA00022722"/>
    </source>
</evidence>
<dbReference type="EMBL" id="NMUF01000036">
    <property type="protein sequence ID" value="RFA96717.1"/>
    <property type="molecule type" value="Genomic_DNA"/>
</dbReference>
<dbReference type="AlphaFoldDB" id="A0A371R0E3"/>
<evidence type="ECO:0000313" key="8">
    <source>
        <dbReference type="Proteomes" id="UP000257123"/>
    </source>
</evidence>
<dbReference type="InterPro" id="IPR008201">
    <property type="entry name" value="HepT-like"/>
</dbReference>
<proteinExistence type="inferred from homology"/>
<accession>A0A371R0E3</accession>
<dbReference type="Proteomes" id="UP000256877">
    <property type="component" value="Unassembled WGS sequence"/>
</dbReference>
<evidence type="ECO:0000256" key="1">
    <source>
        <dbReference type="ARBA" id="ARBA00022649"/>
    </source>
</evidence>
<name>A0A371R0E3_9CREN</name>
<keyword evidence="3" id="KW-0378">Hydrolase</keyword>
<sequence length="139" mass="15998">MLHNKLIEEALRHLEFLEKIRRRGVNWDDVFELYAVLHALQIHSQSIIDYLLHTCAVVGIRGETPLKCIASLASAGLLSGEEREALRRLVGFGNIIVHEYGEINVEKIRQVLEERRYAYVSEIIMKLHKELDARGLLDP</sequence>
<keyword evidence="2" id="KW-0540">Nuclease</keyword>
<dbReference type="PANTHER" id="PTHR33397">
    <property type="entry name" value="UPF0331 PROTEIN YUTE"/>
    <property type="match status" value="1"/>
</dbReference>
<dbReference type="OrthoDB" id="28888at2157"/>
<dbReference type="EMBL" id="NMUE01000030">
    <property type="protein sequence ID" value="RFA94879.1"/>
    <property type="molecule type" value="Genomic_DNA"/>
</dbReference>
<dbReference type="GO" id="GO:0004540">
    <property type="term" value="F:RNA nuclease activity"/>
    <property type="evidence" value="ECO:0007669"/>
    <property type="project" value="InterPro"/>
</dbReference>
<dbReference type="PANTHER" id="PTHR33397:SF5">
    <property type="entry name" value="RNASE YUTE-RELATED"/>
    <property type="match status" value="1"/>
</dbReference>
<dbReference type="Gene3D" id="1.20.120.580">
    <property type="entry name" value="bsu32300-like"/>
    <property type="match status" value="1"/>
</dbReference>
<comment type="similarity">
    <text evidence="4">Belongs to the HepT RNase toxin family.</text>
</comment>
<evidence type="ECO:0000313" key="7">
    <source>
        <dbReference type="Proteomes" id="UP000256877"/>
    </source>
</evidence>
<dbReference type="GO" id="GO:0110001">
    <property type="term" value="C:toxin-antitoxin complex"/>
    <property type="evidence" value="ECO:0007669"/>
    <property type="project" value="InterPro"/>
</dbReference>
<comment type="caution">
    <text evidence="6">The sequence shown here is derived from an EMBL/GenBank/DDBJ whole genome shotgun (WGS) entry which is preliminary data.</text>
</comment>
<evidence type="ECO:0000313" key="5">
    <source>
        <dbReference type="EMBL" id="RFA94879.1"/>
    </source>
</evidence>
<protein>
    <recommendedName>
        <fullName evidence="9">PaREP11</fullName>
    </recommendedName>
</protein>
<dbReference type="GO" id="GO:0016787">
    <property type="term" value="F:hydrolase activity"/>
    <property type="evidence" value="ECO:0007669"/>
    <property type="project" value="UniProtKB-KW"/>
</dbReference>
<dbReference type="Proteomes" id="UP000257123">
    <property type="component" value="Unassembled WGS sequence"/>
</dbReference>
<dbReference type="InterPro" id="IPR052379">
    <property type="entry name" value="Type_VII_TA_RNase"/>
</dbReference>
<keyword evidence="1" id="KW-1277">Toxin-antitoxin system</keyword>
<gene>
    <name evidence="5" type="ORF">CGL51_09050</name>
    <name evidence="6" type="ORF">CGL52_10770</name>
</gene>